<proteinExistence type="predicted"/>
<dbReference type="PANTHER" id="PTHR41328:SF2">
    <property type="entry name" value="TERMINASE SMALL SUBUNIT"/>
    <property type="match status" value="1"/>
</dbReference>
<protein>
    <submittedName>
        <fullName evidence="3">Terminase small subunit</fullName>
    </submittedName>
</protein>
<evidence type="ECO:0000313" key="3">
    <source>
        <dbReference type="EMBL" id="TWI86313.1"/>
    </source>
</evidence>
<comment type="caution">
    <text evidence="3">The sequence shown here is derived from an EMBL/GenBank/DDBJ whole genome shotgun (WGS) entry which is preliminary data.</text>
</comment>
<keyword evidence="2" id="KW-0231">Viral genome packaging</keyword>
<name>A0A562SYR6_CHIJA</name>
<dbReference type="EMBL" id="VLLG01000004">
    <property type="protein sequence ID" value="TWI86313.1"/>
    <property type="molecule type" value="Genomic_DNA"/>
</dbReference>
<dbReference type="OrthoDB" id="1338457at2"/>
<dbReference type="InterPro" id="IPR005335">
    <property type="entry name" value="Terminase_ssu"/>
</dbReference>
<evidence type="ECO:0000256" key="1">
    <source>
        <dbReference type="ARBA" id="ARBA00022612"/>
    </source>
</evidence>
<evidence type="ECO:0000313" key="4">
    <source>
        <dbReference type="Proteomes" id="UP000316778"/>
    </source>
</evidence>
<gene>
    <name evidence="3" type="ORF">LX66_3567</name>
</gene>
<sequence length="263" mass="29201">MALKAEHIVFIQHYKETQDHIASYIKAVPGTDRKKAATCGKRWLNKSDIAAELNKVATVSTAKPVEADDLSTQLEKAAAALPIKQRTFCEEYLIDLNGTQAAIRSRYSKKSASETASELLVKSKIKAYIDLLMKVRAQRTEITPDRVLQELAAIAFANINDFVKVVEKEEVGGSKTDLGDQEEEKRTHRVVEVFPTDTIDKAKIPALSSIKQGRSGIEVKMFDKEKALELLGRHLGMWNDKLQLGADDELKALYKTVMNGGGK</sequence>
<dbReference type="InterPro" id="IPR052404">
    <property type="entry name" value="SPP1-like_terminase"/>
</dbReference>
<dbReference type="Proteomes" id="UP000316778">
    <property type="component" value="Unassembled WGS sequence"/>
</dbReference>
<dbReference type="Pfam" id="PF03592">
    <property type="entry name" value="Terminase_2"/>
    <property type="match status" value="1"/>
</dbReference>
<dbReference type="InterPro" id="IPR038713">
    <property type="entry name" value="Terminase_Gp1_N_sf"/>
</dbReference>
<accession>A0A562SYR6</accession>
<dbReference type="Gene3D" id="1.10.10.1400">
    <property type="entry name" value="Terminase, small subunit, N-terminal DNA-binding domain, HTH motif"/>
    <property type="match status" value="1"/>
</dbReference>
<keyword evidence="4" id="KW-1185">Reference proteome</keyword>
<dbReference type="RefSeq" id="WP_145716031.1">
    <property type="nucleotide sequence ID" value="NZ_BAAAFY010000005.1"/>
</dbReference>
<dbReference type="GO" id="GO:0051276">
    <property type="term" value="P:chromosome organization"/>
    <property type="evidence" value="ECO:0007669"/>
    <property type="project" value="InterPro"/>
</dbReference>
<reference evidence="3 4" key="1">
    <citation type="journal article" date="2013" name="Stand. Genomic Sci.">
        <title>Genomic Encyclopedia of Type Strains, Phase I: The one thousand microbial genomes (KMG-I) project.</title>
        <authorList>
            <person name="Kyrpides N.C."/>
            <person name="Woyke T."/>
            <person name="Eisen J.A."/>
            <person name="Garrity G."/>
            <person name="Lilburn T.G."/>
            <person name="Beck B.J."/>
            <person name="Whitman W.B."/>
            <person name="Hugenholtz P."/>
            <person name="Klenk H.P."/>
        </authorList>
    </citation>
    <scope>NUCLEOTIDE SEQUENCE [LARGE SCALE GENOMIC DNA]</scope>
    <source>
        <strain evidence="3 4">DSM 13484</strain>
    </source>
</reference>
<organism evidence="3 4">
    <name type="scientific">Chitinophaga japonensis</name>
    <name type="common">Flexibacter japonensis</name>
    <dbReference type="NCBI Taxonomy" id="104662"/>
    <lineage>
        <taxon>Bacteria</taxon>
        <taxon>Pseudomonadati</taxon>
        <taxon>Bacteroidota</taxon>
        <taxon>Chitinophagia</taxon>
        <taxon>Chitinophagales</taxon>
        <taxon>Chitinophagaceae</taxon>
        <taxon>Chitinophaga</taxon>
    </lineage>
</organism>
<dbReference type="PANTHER" id="PTHR41328">
    <property type="entry name" value="TERMINASE SMALL SUBUNIT-RELATED"/>
    <property type="match status" value="1"/>
</dbReference>
<keyword evidence="1" id="KW-1188">Viral release from host cell</keyword>
<evidence type="ECO:0000256" key="2">
    <source>
        <dbReference type="ARBA" id="ARBA00023219"/>
    </source>
</evidence>
<dbReference type="AlphaFoldDB" id="A0A562SYR6"/>